<gene>
    <name evidence="6" type="ORF">ALAG00032_LOCUS12870</name>
</gene>
<dbReference type="InterPro" id="IPR015883">
    <property type="entry name" value="Glyco_hydro_20_cat"/>
</dbReference>
<evidence type="ECO:0000256" key="4">
    <source>
        <dbReference type="ARBA" id="ARBA00022801"/>
    </source>
</evidence>
<comment type="catalytic activity">
    <reaction evidence="1">
        <text>Hydrolysis of terminal non-reducing N-acetyl-D-hexosamine residues in N-acetyl-beta-D-hexosaminides.</text>
        <dbReference type="EC" id="3.2.1.52"/>
    </reaction>
</comment>
<comment type="similarity">
    <text evidence="2">Belongs to the glycosyl hydrolase 20 family.</text>
</comment>
<dbReference type="PANTHER" id="PTHR22600:SF21">
    <property type="entry name" value="BETA-HEXOSAMINIDASE A"/>
    <property type="match status" value="1"/>
</dbReference>
<dbReference type="EMBL" id="HBIJ01019678">
    <property type="protein sequence ID" value="CAE0372087.1"/>
    <property type="molecule type" value="Transcribed_RNA"/>
</dbReference>
<evidence type="ECO:0000259" key="5">
    <source>
        <dbReference type="Pfam" id="PF00728"/>
    </source>
</evidence>
<evidence type="ECO:0000313" key="6">
    <source>
        <dbReference type="EMBL" id="CAE0372087.1"/>
    </source>
</evidence>
<dbReference type="PANTHER" id="PTHR22600">
    <property type="entry name" value="BETA-HEXOSAMINIDASE"/>
    <property type="match status" value="1"/>
</dbReference>
<name>A0A7S3K1L4_9STRA</name>
<dbReference type="GO" id="GO:0004563">
    <property type="term" value="F:beta-N-acetylhexosaminidase activity"/>
    <property type="evidence" value="ECO:0007669"/>
    <property type="project" value="UniProtKB-EC"/>
</dbReference>
<evidence type="ECO:0000256" key="2">
    <source>
        <dbReference type="ARBA" id="ARBA00006285"/>
    </source>
</evidence>
<dbReference type="InterPro" id="IPR025705">
    <property type="entry name" value="Beta_hexosaminidase_sua/sub"/>
</dbReference>
<evidence type="ECO:0000256" key="1">
    <source>
        <dbReference type="ARBA" id="ARBA00001231"/>
    </source>
</evidence>
<proteinExistence type="inferred from homology"/>
<dbReference type="InterPro" id="IPR017853">
    <property type="entry name" value="GH"/>
</dbReference>
<dbReference type="SUPFAM" id="SSF51445">
    <property type="entry name" value="(Trans)glycosidases"/>
    <property type="match status" value="1"/>
</dbReference>
<dbReference type="Gene3D" id="3.20.20.80">
    <property type="entry name" value="Glycosidases"/>
    <property type="match status" value="1"/>
</dbReference>
<dbReference type="EC" id="3.2.1.52" evidence="3"/>
<accession>A0A7S3K1L4</accession>
<dbReference type="AlphaFoldDB" id="A0A7S3K1L4"/>
<protein>
    <recommendedName>
        <fullName evidence="3">beta-N-acetylhexosaminidase</fullName>
        <ecNumber evidence="3">3.2.1.52</ecNumber>
    </recommendedName>
</protein>
<evidence type="ECO:0000256" key="3">
    <source>
        <dbReference type="ARBA" id="ARBA00012663"/>
    </source>
</evidence>
<reference evidence="6" key="1">
    <citation type="submission" date="2021-01" db="EMBL/GenBank/DDBJ databases">
        <authorList>
            <person name="Corre E."/>
            <person name="Pelletier E."/>
            <person name="Niang G."/>
            <person name="Scheremetjew M."/>
            <person name="Finn R."/>
            <person name="Kale V."/>
            <person name="Holt S."/>
            <person name="Cochrane G."/>
            <person name="Meng A."/>
            <person name="Brown T."/>
            <person name="Cohen L."/>
        </authorList>
    </citation>
    <scope>NUCLEOTIDE SEQUENCE</scope>
    <source>
        <strain evidence="6">CCMP1510</strain>
    </source>
</reference>
<dbReference type="GO" id="GO:0016020">
    <property type="term" value="C:membrane"/>
    <property type="evidence" value="ECO:0007669"/>
    <property type="project" value="TreeGrafter"/>
</dbReference>
<dbReference type="GO" id="GO:0005975">
    <property type="term" value="P:carbohydrate metabolic process"/>
    <property type="evidence" value="ECO:0007669"/>
    <property type="project" value="InterPro"/>
</dbReference>
<dbReference type="Pfam" id="PF00728">
    <property type="entry name" value="Glyco_hydro_20"/>
    <property type="match status" value="1"/>
</dbReference>
<feature type="domain" description="Glycoside hydrolase family 20 catalytic" evidence="5">
    <location>
        <begin position="11"/>
        <end position="129"/>
    </location>
</feature>
<organism evidence="6">
    <name type="scientific">Aureoumbra lagunensis</name>
    <dbReference type="NCBI Taxonomy" id="44058"/>
    <lineage>
        <taxon>Eukaryota</taxon>
        <taxon>Sar</taxon>
        <taxon>Stramenopiles</taxon>
        <taxon>Ochrophyta</taxon>
        <taxon>Pelagophyceae</taxon>
        <taxon>Pelagomonadales</taxon>
        <taxon>Aureoumbra</taxon>
    </lineage>
</organism>
<dbReference type="GO" id="GO:0030203">
    <property type="term" value="P:glycosaminoglycan metabolic process"/>
    <property type="evidence" value="ECO:0007669"/>
    <property type="project" value="TreeGrafter"/>
</dbReference>
<keyword evidence="4" id="KW-0378">Hydrolase</keyword>
<sequence>MLGHVLVHLTSFVTKELGKTVVVWQEALAAPTGALPKNSVIQIWRCWNGEDERAASTALNLGLKVLDSGCWYLDWPSRYKNYYNKKLLQRWSEFDGGEAALWTEHIDASNFECKVWPRTAFVAQILWHGDAISGPNMTEAKRLVMAFSMHLSDTTGIRPARFDDDTGASGIENKAMCSSIDQVKSPRKPPTPPSQLAFAVCDSASSILDPHPTISQFQDDLYLVGAFVRFLDPNRAPTIITAAAHNGFPFVLHSQHRSFAIISTAPITTLDNYTYDTGSLFLRLAPRPKDGDMTLLRHHYPALRIHDEEDIKPRGSIVHWPNTTIMHLPQCHLFVWHPDPQGAGEPKGFRRLSFFQVNDDTTTLPHRLLTSSVIEDSAPLTRSRQPSSWWWRRRHHHR</sequence>